<dbReference type="Gene3D" id="3.30.420.10">
    <property type="entry name" value="Ribonuclease H-like superfamily/Ribonuclease H"/>
    <property type="match status" value="1"/>
</dbReference>
<accession>A0A7J7JBP6</accession>
<organism evidence="6 7">
    <name type="scientific">Bugula neritina</name>
    <name type="common">Brown bryozoan</name>
    <name type="synonym">Sertularia neritina</name>
    <dbReference type="NCBI Taxonomy" id="10212"/>
    <lineage>
        <taxon>Eukaryota</taxon>
        <taxon>Metazoa</taxon>
        <taxon>Spiralia</taxon>
        <taxon>Lophotrochozoa</taxon>
        <taxon>Bryozoa</taxon>
        <taxon>Gymnolaemata</taxon>
        <taxon>Cheilostomatida</taxon>
        <taxon>Flustrina</taxon>
        <taxon>Buguloidea</taxon>
        <taxon>Bugulidae</taxon>
        <taxon>Bugula</taxon>
    </lineage>
</organism>
<evidence type="ECO:0000313" key="7">
    <source>
        <dbReference type="Proteomes" id="UP000593567"/>
    </source>
</evidence>
<dbReference type="AlphaFoldDB" id="A0A7J7JBP6"/>
<dbReference type="OrthoDB" id="6274857at2759"/>
<reference evidence="6" key="1">
    <citation type="submission" date="2020-06" db="EMBL/GenBank/DDBJ databases">
        <title>Draft genome of Bugula neritina, a colonial animal packing powerful symbionts and potential medicines.</title>
        <authorList>
            <person name="Rayko M."/>
        </authorList>
    </citation>
    <scope>NUCLEOTIDE SEQUENCE [LARGE SCALE GENOMIC DNA]</scope>
    <source>
        <strain evidence="6">Kwan_BN1</strain>
    </source>
</reference>
<dbReference type="GO" id="GO:0008380">
    <property type="term" value="P:RNA splicing"/>
    <property type="evidence" value="ECO:0007669"/>
    <property type="project" value="UniProtKB-KW"/>
</dbReference>
<evidence type="ECO:0000256" key="2">
    <source>
        <dbReference type="ARBA" id="ARBA00022737"/>
    </source>
</evidence>
<evidence type="ECO:0000259" key="5">
    <source>
        <dbReference type="Pfam" id="PF00929"/>
    </source>
</evidence>
<dbReference type="InterPro" id="IPR035979">
    <property type="entry name" value="RBD_domain_sf"/>
</dbReference>
<evidence type="ECO:0000313" key="6">
    <source>
        <dbReference type="EMBL" id="KAF6022788.1"/>
    </source>
</evidence>
<dbReference type="Gene3D" id="3.30.70.330">
    <property type="match status" value="1"/>
</dbReference>
<keyword evidence="4" id="KW-0508">mRNA splicing</keyword>
<evidence type="ECO:0000256" key="1">
    <source>
        <dbReference type="ARBA" id="ARBA00022664"/>
    </source>
</evidence>
<dbReference type="EMBL" id="VXIV02002805">
    <property type="protein sequence ID" value="KAF6022788.1"/>
    <property type="molecule type" value="Genomic_DNA"/>
</dbReference>
<dbReference type="Pfam" id="PF00929">
    <property type="entry name" value="RNase_T"/>
    <property type="match status" value="1"/>
</dbReference>
<name>A0A7J7JBP6_BUGNE</name>
<sequence>MAGPPTHLTVFYAATAGKQGEELGADESQLVNLVYLLFDLLNSKIVTVQQHYVKPTIHDYTDNVLSEECKQFTGLNEELIKNAQPLEQVLDEMERFFKSKGIHPDYGGNLFSFCVDGPQLLRLCLQAEAMQKSIQLKSYFFHYFDLRKEFQKLYKRPANSISDMLEFLSIDADQSIDYGVRQVHEMACVIKRLINDGHQFTEPERIKDRLQPGICNKSDYVDDDTVVRARGLPWQSSDADIARFFTGLNIANQQGRRNGEALIRFEDVESRDLALKKHKHHLGNRYIEVYKASGRDFLNVAGGSNSEAQAFLSRGAQCIIRMRGLPYTATADQVLMLCIHSTIRPTLSHYAEYSLV</sequence>
<dbReference type="SUPFAM" id="SSF54928">
    <property type="entry name" value="RNA-binding domain, RBD"/>
    <property type="match status" value="1"/>
</dbReference>
<dbReference type="SUPFAM" id="SSF53098">
    <property type="entry name" value="Ribonuclease H-like"/>
    <property type="match status" value="1"/>
</dbReference>
<dbReference type="GO" id="GO:0006397">
    <property type="term" value="P:mRNA processing"/>
    <property type="evidence" value="ECO:0007669"/>
    <property type="project" value="UniProtKB-KW"/>
</dbReference>
<evidence type="ECO:0000256" key="3">
    <source>
        <dbReference type="ARBA" id="ARBA00022884"/>
    </source>
</evidence>
<dbReference type="InterPro" id="IPR012677">
    <property type="entry name" value="Nucleotide-bd_a/b_plait_sf"/>
</dbReference>
<dbReference type="InterPro" id="IPR036397">
    <property type="entry name" value="RNaseH_sf"/>
</dbReference>
<evidence type="ECO:0000256" key="4">
    <source>
        <dbReference type="ARBA" id="ARBA00023187"/>
    </source>
</evidence>
<dbReference type="GO" id="GO:0003723">
    <property type="term" value="F:RNA binding"/>
    <property type="evidence" value="ECO:0007669"/>
    <property type="project" value="UniProtKB-KW"/>
</dbReference>
<feature type="domain" description="Exonuclease" evidence="5">
    <location>
        <begin position="53"/>
        <end position="173"/>
    </location>
</feature>
<protein>
    <submittedName>
        <fullName evidence="6">Fus</fullName>
    </submittedName>
</protein>
<proteinExistence type="predicted"/>
<dbReference type="Proteomes" id="UP000593567">
    <property type="component" value="Unassembled WGS sequence"/>
</dbReference>
<dbReference type="InterPro" id="IPR013520">
    <property type="entry name" value="Ribonucl_H"/>
</dbReference>
<keyword evidence="7" id="KW-1185">Reference proteome</keyword>
<dbReference type="PANTHER" id="PTHR13976">
    <property type="entry name" value="HETEROGENEOUS NUCLEAR RIBONUCLEOPROTEIN-RELATED"/>
    <property type="match status" value="1"/>
</dbReference>
<keyword evidence="1" id="KW-0507">mRNA processing</keyword>
<dbReference type="InterPro" id="IPR012337">
    <property type="entry name" value="RNaseH-like_sf"/>
</dbReference>
<comment type="caution">
    <text evidence="6">The sequence shown here is derived from an EMBL/GenBank/DDBJ whole genome shotgun (WGS) entry which is preliminary data.</text>
</comment>
<keyword evidence="2" id="KW-0677">Repeat</keyword>
<dbReference type="InterPro" id="IPR050666">
    <property type="entry name" value="ESRP"/>
</dbReference>
<gene>
    <name evidence="6" type="ORF">EB796_018890</name>
</gene>
<keyword evidence="3" id="KW-0694">RNA-binding</keyword>